<dbReference type="EMBL" id="QGHA01000003">
    <property type="protein sequence ID" value="PWK78447.1"/>
    <property type="molecule type" value="Genomic_DNA"/>
</dbReference>
<protein>
    <submittedName>
        <fullName evidence="1">Uncharacterized protein</fullName>
    </submittedName>
</protein>
<accession>A0A316HDG3</accession>
<reference evidence="1 2" key="1">
    <citation type="submission" date="2018-05" db="EMBL/GenBank/DDBJ databases">
        <title>Genomic Encyclopedia of Archaeal and Bacterial Type Strains, Phase II (KMG-II): from individual species to whole genera.</title>
        <authorList>
            <person name="Goeker M."/>
        </authorList>
    </citation>
    <scope>NUCLEOTIDE SEQUENCE [LARGE SCALE GENOMIC DNA]</scope>
    <source>
        <strain evidence="1 2">DSM 19975</strain>
    </source>
</reference>
<gene>
    <name evidence="1" type="ORF">LX99_02291</name>
</gene>
<name>A0A316HDG3_9SPHI</name>
<dbReference type="Proteomes" id="UP000245678">
    <property type="component" value="Unassembled WGS sequence"/>
</dbReference>
<organism evidence="1 2">
    <name type="scientific">Mucilaginibacter oryzae</name>
    <dbReference type="NCBI Taxonomy" id="468058"/>
    <lineage>
        <taxon>Bacteria</taxon>
        <taxon>Pseudomonadati</taxon>
        <taxon>Bacteroidota</taxon>
        <taxon>Sphingobacteriia</taxon>
        <taxon>Sphingobacteriales</taxon>
        <taxon>Sphingobacteriaceae</taxon>
        <taxon>Mucilaginibacter</taxon>
    </lineage>
</organism>
<evidence type="ECO:0000313" key="1">
    <source>
        <dbReference type="EMBL" id="PWK78447.1"/>
    </source>
</evidence>
<keyword evidence="2" id="KW-1185">Reference proteome</keyword>
<proteinExistence type="predicted"/>
<comment type="caution">
    <text evidence="1">The sequence shown here is derived from an EMBL/GenBank/DDBJ whole genome shotgun (WGS) entry which is preliminary data.</text>
</comment>
<sequence>MVAGPVKTLQGVTSGIKQVSVFIFQGGKLGNTSYTTAAWQLLVVFMATEGGHKFK</sequence>
<evidence type="ECO:0000313" key="2">
    <source>
        <dbReference type="Proteomes" id="UP000245678"/>
    </source>
</evidence>
<dbReference type="AlphaFoldDB" id="A0A316HDG3"/>